<accession>A0A0A9EGW0</accession>
<proteinExistence type="predicted"/>
<dbReference type="EMBL" id="GBRH01199647">
    <property type="protein sequence ID" value="JAD98248.1"/>
    <property type="molecule type" value="Transcribed_RNA"/>
</dbReference>
<reference evidence="1" key="2">
    <citation type="journal article" date="2015" name="Data Brief">
        <title>Shoot transcriptome of the giant reed, Arundo donax.</title>
        <authorList>
            <person name="Barrero R.A."/>
            <person name="Guerrero F.D."/>
            <person name="Moolhuijzen P."/>
            <person name="Goolsby J.A."/>
            <person name="Tidwell J."/>
            <person name="Bellgard S.E."/>
            <person name="Bellgard M.I."/>
        </authorList>
    </citation>
    <scope>NUCLEOTIDE SEQUENCE</scope>
    <source>
        <tissue evidence="1">Shoot tissue taken approximately 20 cm above the soil surface</tissue>
    </source>
</reference>
<protein>
    <submittedName>
        <fullName evidence="1">AT-HF</fullName>
    </submittedName>
</protein>
<name>A0A0A9EGW0_ARUDO</name>
<reference evidence="1" key="1">
    <citation type="submission" date="2014-09" db="EMBL/GenBank/DDBJ databases">
        <authorList>
            <person name="Magalhaes I.L.F."/>
            <person name="Oliveira U."/>
            <person name="Santos F.R."/>
            <person name="Vidigal T.H.D.A."/>
            <person name="Brescovit A.D."/>
            <person name="Santos A.J."/>
        </authorList>
    </citation>
    <scope>NUCLEOTIDE SEQUENCE</scope>
    <source>
        <tissue evidence="1">Shoot tissue taken approximately 20 cm above the soil surface</tissue>
    </source>
</reference>
<sequence length="45" mass="5269">MSRSSEYGTSILAQYARPVYQYPQSALLSTIHLNHPHTKYLLVFW</sequence>
<organism evidence="1">
    <name type="scientific">Arundo donax</name>
    <name type="common">Giant reed</name>
    <name type="synonym">Donax arundinaceus</name>
    <dbReference type="NCBI Taxonomy" id="35708"/>
    <lineage>
        <taxon>Eukaryota</taxon>
        <taxon>Viridiplantae</taxon>
        <taxon>Streptophyta</taxon>
        <taxon>Embryophyta</taxon>
        <taxon>Tracheophyta</taxon>
        <taxon>Spermatophyta</taxon>
        <taxon>Magnoliopsida</taxon>
        <taxon>Liliopsida</taxon>
        <taxon>Poales</taxon>
        <taxon>Poaceae</taxon>
        <taxon>PACMAD clade</taxon>
        <taxon>Arundinoideae</taxon>
        <taxon>Arundineae</taxon>
        <taxon>Arundo</taxon>
    </lineage>
</organism>
<dbReference type="AlphaFoldDB" id="A0A0A9EGW0"/>
<evidence type="ECO:0000313" key="1">
    <source>
        <dbReference type="EMBL" id="JAD98248.1"/>
    </source>
</evidence>